<dbReference type="SUPFAM" id="SSF53098">
    <property type="entry name" value="Ribonuclease H-like"/>
    <property type="match status" value="1"/>
</dbReference>
<dbReference type="Proteomes" id="UP001627154">
    <property type="component" value="Unassembled WGS sequence"/>
</dbReference>
<reference evidence="1 2" key="1">
    <citation type="journal article" date="2024" name="bioRxiv">
        <title>A reference genome for Trichogramma kaykai: A tiny desert-dwelling parasitoid wasp with competing sex-ratio distorters.</title>
        <authorList>
            <person name="Culotta J."/>
            <person name="Lindsey A.R."/>
        </authorList>
    </citation>
    <scope>NUCLEOTIDE SEQUENCE [LARGE SCALE GENOMIC DNA]</scope>
    <source>
        <strain evidence="1 2">KSX58</strain>
    </source>
</reference>
<evidence type="ECO:0000313" key="2">
    <source>
        <dbReference type="Proteomes" id="UP001627154"/>
    </source>
</evidence>
<dbReference type="EMBL" id="JBJJXI010000175">
    <property type="protein sequence ID" value="KAL3384341.1"/>
    <property type="molecule type" value="Genomic_DNA"/>
</dbReference>
<dbReference type="InterPro" id="IPR012337">
    <property type="entry name" value="RNaseH-like_sf"/>
</dbReference>
<dbReference type="PANTHER" id="PTHR47501">
    <property type="entry name" value="TRANSPOSASE-RELATED"/>
    <property type="match status" value="1"/>
</dbReference>
<name>A0ABD2VVP7_9HYME</name>
<organism evidence="1 2">
    <name type="scientific">Trichogramma kaykai</name>
    <dbReference type="NCBI Taxonomy" id="54128"/>
    <lineage>
        <taxon>Eukaryota</taxon>
        <taxon>Metazoa</taxon>
        <taxon>Ecdysozoa</taxon>
        <taxon>Arthropoda</taxon>
        <taxon>Hexapoda</taxon>
        <taxon>Insecta</taxon>
        <taxon>Pterygota</taxon>
        <taxon>Neoptera</taxon>
        <taxon>Endopterygota</taxon>
        <taxon>Hymenoptera</taxon>
        <taxon>Apocrita</taxon>
        <taxon>Proctotrupomorpha</taxon>
        <taxon>Chalcidoidea</taxon>
        <taxon>Trichogrammatidae</taxon>
        <taxon>Trichogramma</taxon>
    </lineage>
</organism>
<protein>
    <recommendedName>
        <fullName evidence="3">DUF659 domain-containing protein</fullName>
    </recommendedName>
</protein>
<evidence type="ECO:0008006" key="3">
    <source>
        <dbReference type="Google" id="ProtNLM"/>
    </source>
</evidence>
<sequence length="195" mass="22095">MTTLYPLVIYSLHQSDPYNFNPTLKFFLSLIYETFNFKLSMINYLAMMKVITESVLIPGAKKIDDISNKLKNAAYVCTTADIWSGRNRRFLGVTAHYLEEKNLERHSAALACRVFPGTHSYDRIAEQLDDINLSFGLDIEKVVATIADNGSNFVKAFKEFGMDNPATFVTALSSGTVIPMWKKEFPYKVRVLNIA</sequence>
<keyword evidence="2" id="KW-1185">Reference proteome</keyword>
<dbReference type="AlphaFoldDB" id="A0ABD2VVP7"/>
<proteinExistence type="predicted"/>
<accession>A0ABD2VVP7</accession>
<gene>
    <name evidence="1" type="ORF">TKK_019936</name>
</gene>
<evidence type="ECO:0000313" key="1">
    <source>
        <dbReference type="EMBL" id="KAL3384341.1"/>
    </source>
</evidence>
<dbReference type="PANTHER" id="PTHR47501:SF5">
    <property type="entry name" value="HAT C-TERMINAL DIMERISATION DOMAIN-CONTAINING PROTEIN"/>
    <property type="match status" value="1"/>
</dbReference>
<comment type="caution">
    <text evidence="1">The sequence shown here is derived from an EMBL/GenBank/DDBJ whole genome shotgun (WGS) entry which is preliminary data.</text>
</comment>